<dbReference type="EMBL" id="VSIX01000080">
    <property type="protein sequence ID" value="TYB30766.1"/>
    <property type="molecule type" value="Genomic_DNA"/>
</dbReference>
<name>A0A5D0MCP4_9BACT</name>
<sequence length="427" mass="48588">MDNILYFDCISGISGDMTIGALLDLGIDKDYLIKELSKLNIDGYKLKVEKNKKNGITGTDFKVILEHKYTHDEHNHSEEHNHNHGHSHESEKNHDNKHSNNHSHNHDHHNDHEHRNLNDITNLIKSSTLNKNVKNLSLKMFQYVAEAEAKVHDTDISEIHFHEVGALDSIIDIVGTAILIDKLNPDKIYFSQLHVGTGFVECAHGTIPVPAPATVEILKGIPVYSSGIRSELVTPTGAAIAKTLADDFISLPQMEIDEIGYGIAKKDLEITNVLRVIKGKKKHKNLIMLETNIDDMNPEIYSYLYDKLFEAGALDVYLTNIMMKKNRPAVKINVLTTSNKIEDIEDILYEETTTLGIRKYNIERTTLKREIKKIDTEYGKIKIKIAYRDGKILKYAPEYEDCKRIAENEGVPIKEVYDIVREISPRF</sequence>
<protein>
    <recommendedName>
        <fullName evidence="2">Putative nickel insertion protein</fullName>
    </recommendedName>
</protein>
<dbReference type="PANTHER" id="PTHR36566:SF1">
    <property type="entry name" value="PYRIDINIUM-3,5-BISTHIOCARBOXYLIC ACID MONONUCLEOTIDE NICKEL INSERTION PROTEIN"/>
    <property type="match status" value="1"/>
</dbReference>
<organism evidence="4 5">
    <name type="scientific">Candidatus Mcinerneyibacterium aminivorans</name>
    <dbReference type="NCBI Taxonomy" id="2703815"/>
    <lineage>
        <taxon>Bacteria</taxon>
        <taxon>Candidatus Macinerneyibacteriota</taxon>
        <taxon>Candidatus Mcinerneyibacteria</taxon>
        <taxon>Candidatus Mcinerneyibacteriales</taxon>
        <taxon>Candidatus Mcinerneyibacteriaceae</taxon>
        <taxon>Candidatus Mcinerneyibacterium</taxon>
    </lineage>
</organism>
<dbReference type="AlphaFoldDB" id="A0A5D0MCP4"/>
<keyword evidence="5" id="KW-1185">Reference proteome</keyword>
<accession>A0A5D0MCP4</accession>
<dbReference type="Gene3D" id="3.30.70.1380">
    <property type="entry name" value="Transcriptional regulatory protein pf0864 domain like"/>
    <property type="match status" value="1"/>
</dbReference>
<dbReference type="PANTHER" id="PTHR36566">
    <property type="entry name" value="NICKEL INSERTION PROTEIN-RELATED"/>
    <property type="match status" value="1"/>
</dbReference>
<keyword evidence="2" id="KW-0456">Lyase</keyword>
<dbReference type="NCBIfam" id="TIGR00299">
    <property type="entry name" value="nickel pincer cofactor biosynthesis protein LarC"/>
    <property type="match status" value="1"/>
</dbReference>
<dbReference type="GO" id="GO:0016151">
    <property type="term" value="F:nickel cation binding"/>
    <property type="evidence" value="ECO:0007669"/>
    <property type="project" value="UniProtKB-UniRule"/>
</dbReference>
<dbReference type="InterPro" id="IPR002822">
    <property type="entry name" value="Ni_insertion"/>
</dbReference>
<evidence type="ECO:0000313" key="5">
    <source>
        <dbReference type="Proteomes" id="UP000324143"/>
    </source>
</evidence>
<evidence type="ECO:0000256" key="2">
    <source>
        <dbReference type="HAMAP-Rule" id="MF_01074"/>
    </source>
</evidence>
<comment type="caution">
    <text evidence="4">The sequence shown here is derived from an EMBL/GenBank/DDBJ whole genome shotgun (WGS) entry which is preliminary data.</text>
</comment>
<gene>
    <name evidence="4" type="primary">larC</name>
    <name evidence="4" type="ORF">FXF47_07550</name>
</gene>
<keyword evidence="1 2" id="KW-0533">Nickel</keyword>
<dbReference type="Proteomes" id="UP000324143">
    <property type="component" value="Unassembled WGS sequence"/>
</dbReference>
<evidence type="ECO:0000313" key="4">
    <source>
        <dbReference type="EMBL" id="TYB30766.1"/>
    </source>
</evidence>
<dbReference type="HAMAP" id="MF_01074">
    <property type="entry name" value="LarC"/>
    <property type="match status" value="1"/>
</dbReference>
<comment type="similarity">
    <text evidence="2">Belongs to the LarC family.</text>
</comment>
<feature type="region of interest" description="Disordered" evidence="3">
    <location>
        <begin position="74"/>
        <end position="114"/>
    </location>
</feature>
<evidence type="ECO:0000256" key="3">
    <source>
        <dbReference type="SAM" id="MobiDB-lite"/>
    </source>
</evidence>
<evidence type="ECO:0000256" key="1">
    <source>
        <dbReference type="ARBA" id="ARBA00022596"/>
    </source>
</evidence>
<dbReference type="GO" id="GO:0016829">
    <property type="term" value="F:lyase activity"/>
    <property type="evidence" value="ECO:0007669"/>
    <property type="project" value="UniProtKB-UniRule"/>
</dbReference>
<dbReference type="Pfam" id="PF01969">
    <property type="entry name" value="Ni_insertion"/>
    <property type="match status" value="1"/>
</dbReference>
<proteinExistence type="inferred from homology"/>
<dbReference type="Gene3D" id="3.10.20.300">
    <property type="entry name" value="mk0293 like domain"/>
    <property type="match status" value="1"/>
</dbReference>
<reference evidence="4" key="1">
    <citation type="submission" date="2019-08" db="EMBL/GenBank/DDBJ databases">
        <title>Genomic characterization of a novel candidate phylum (ARYD3) from a high temperature, high salinity tertiary oil reservoir in north central Oklahoma, USA.</title>
        <authorList>
            <person name="Youssef N.H."/>
            <person name="Yadav A."/>
            <person name="Elshahed M.S."/>
        </authorList>
    </citation>
    <scope>NUCLEOTIDE SEQUENCE [LARGE SCALE GENOMIC DNA]</scope>
    <source>
        <strain evidence="4">ARYD3</strain>
    </source>
</reference>
<feature type="compositionally biased region" description="Basic and acidic residues" evidence="3">
    <location>
        <begin position="74"/>
        <end position="98"/>
    </location>
</feature>